<evidence type="ECO:0000313" key="7">
    <source>
        <dbReference type="Proteomes" id="UP000051326"/>
    </source>
</evidence>
<feature type="DNA-binding region" description="H-T-H motif" evidence="4">
    <location>
        <begin position="40"/>
        <end position="59"/>
    </location>
</feature>
<dbReference type="PANTHER" id="PTHR47506">
    <property type="entry name" value="TRANSCRIPTIONAL REGULATORY PROTEIN"/>
    <property type="match status" value="1"/>
</dbReference>
<protein>
    <submittedName>
        <fullName evidence="6">Putative HTH-type transcriptional regulator YxaF</fullName>
    </submittedName>
</protein>
<keyword evidence="2 4" id="KW-0238">DNA-binding</keyword>
<dbReference type="InterPro" id="IPR036271">
    <property type="entry name" value="Tet_transcr_reg_TetR-rel_C_sf"/>
</dbReference>
<sequence length="202" mass="21754">MTDVTTASPPASSQATAPTRDRLIRAAAELFRNKGYNGTGLAELLAVAGAPKGSLYHHFPNGKSDLALAASTWASDQMLALIDAAFAPAPSFRAGATTVCYKLAKLFDKQGKWSGCPVSATLFAGPENDAFRQHAADLFESWIAATARHAQRLGLPQEEARAAAENFYILLQGGWQLARVRRDSDVIRALHTQMQMPPQKTD</sequence>
<dbReference type="RefSeq" id="WP_058285074.1">
    <property type="nucleotide sequence ID" value="NZ_CYSR01000010.1"/>
</dbReference>
<dbReference type="Proteomes" id="UP000051326">
    <property type="component" value="Unassembled WGS sequence"/>
</dbReference>
<reference evidence="6 7" key="1">
    <citation type="submission" date="2015-09" db="EMBL/GenBank/DDBJ databases">
        <authorList>
            <consortium name="Swine Surveillance"/>
        </authorList>
    </citation>
    <scope>NUCLEOTIDE SEQUENCE [LARGE SCALE GENOMIC DNA]</scope>
    <source>
        <strain evidence="6 7">CECT 8399</strain>
    </source>
</reference>
<keyword evidence="3" id="KW-0804">Transcription</keyword>
<evidence type="ECO:0000256" key="4">
    <source>
        <dbReference type="PROSITE-ProRule" id="PRU00335"/>
    </source>
</evidence>
<name>A0A0P1H7E1_9RHOB</name>
<evidence type="ECO:0000256" key="3">
    <source>
        <dbReference type="ARBA" id="ARBA00023163"/>
    </source>
</evidence>
<feature type="domain" description="HTH tetR-type" evidence="5">
    <location>
        <begin position="17"/>
        <end position="77"/>
    </location>
</feature>
<dbReference type="Gene3D" id="1.10.357.10">
    <property type="entry name" value="Tetracycline Repressor, domain 2"/>
    <property type="match status" value="1"/>
</dbReference>
<evidence type="ECO:0000256" key="1">
    <source>
        <dbReference type="ARBA" id="ARBA00023015"/>
    </source>
</evidence>
<dbReference type="InterPro" id="IPR009057">
    <property type="entry name" value="Homeodomain-like_sf"/>
</dbReference>
<dbReference type="InterPro" id="IPR054156">
    <property type="entry name" value="YxaF_TetR_C"/>
</dbReference>
<organism evidence="6 7">
    <name type="scientific">Leisingera aquaemixtae</name>
    <dbReference type="NCBI Taxonomy" id="1396826"/>
    <lineage>
        <taxon>Bacteria</taxon>
        <taxon>Pseudomonadati</taxon>
        <taxon>Pseudomonadota</taxon>
        <taxon>Alphaproteobacteria</taxon>
        <taxon>Rhodobacterales</taxon>
        <taxon>Roseobacteraceae</taxon>
        <taxon>Leisingera</taxon>
    </lineage>
</organism>
<dbReference type="STRING" id="1396826.PHA8399_01000"/>
<dbReference type="Pfam" id="PF00440">
    <property type="entry name" value="TetR_N"/>
    <property type="match status" value="1"/>
</dbReference>
<dbReference type="SUPFAM" id="SSF48498">
    <property type="entry name" value="Tetracyclin repressor-like, C-terminal domain"/>
    <property type="match status" value="1"/>
</dbReference>
<accession>A0A0P1H7E1</accession>
<evidence type="ECO:0000256" key="2">
    <source>
        <dbReference type="ARBA" id="ARBA00023125"/>
    </source>
</evidence>
<dbReference type="GO" id="GO:0003677">
    <property type="term" value="F:DNA binding"/>
    <property type="evidence" value="ECO:0007669"/>
    <property type="project" value="UniProtKB-UniRule"/>
</dbReference>
<keyword evidence="1" id="KW-0805">Transcription regulation</keyword>
<dbReference type="EMBL" id="CYSR01000010">
    <property type="protein sequence ID" value="CUH98884.1"/>
    <property type="molecule type" value="Genomic_DNA"/>
</dbReference>
<dbReference type="PANTHER" id="PTHR47506:SF3">
    <property type="entry name" value="HTH-TYPE TRANSCRIPTIONAL REGULATOR LMRA"/>
    <property type="match status" value="1"/>
</dbReference>
<evidence type="ECO:0000259" key="5">
    <source>
        <dbReference type="PROSITE" id="PS50977"/>
    </source>
</evidence>
<dbReference type="Pfam" id="PF21993">
    <property type="entry name" value="TetR_C_13_2"/>
    <property type="match status" value="1"/>
</dbReference>
<gene>
    <name evidence="6" type="primary">yxaF</name>
    <name evidence="6" type="ORF">PHA8399_01000</name>
</gene>
<dbReference type="InterPro" id="IPR001647">
    <property type="entry name" value="HTH_TetR"/>
</dbReference>
<dbReference type="AlphaFoldDB" id="A0A0P1H7E1"/>
<evidence type="ECO:0000313" key="6">
    <source>
        <dbReference type="EMBL" id="CUH98884.1"/>
    </source>
</evidence>
<dbReference type="PROSITE" id="PS50977">
    <property type="entry name" value="HTH_TETR_2"/>
    <property type="match status" value="1"/>
</dbReference>
<dbReference type="SUPFAM" id="SSF46689">
    <property type="entry name" value="Homeodomain-like"/>
    <property type="match status" value="1"/>
</dbReference>
<proteinExistence type="predicted"/>
<dbReference type="PRINTS" id="PR00455">
    <property type="entry name" value="HTHTETR"/>
</dbReference>